<name>F8P7M1_SERL9</name>
<gene>
    <name evidence="1" type="ORF">SERLADRAFT_399245</name>
</gene>
<protein>
    <submittedName>
        <fullName evidence="1">Uncharacterized protein</fullName>
    </submittedName>
</protein>
<dbReference type="EMBL" id="GL945440">
    <property type="protein sequence ID" value="EGO20429.1"/>
    <property type="molecule type" value="Genomic_DNA"/>
</dbReference>
<feature type="non-terminal residue" evidence="1">
    <location>
        <position position="102"/>
    </location>
</feature>
<dbReference type="GeneID" id="18811940"/>
<reference evidence="1" key="1">
    <citation type="submission" date="2011-04" db="EMBL/GenBank/DDBJ databases">
        <title>Evolution of plant cell wall degrading machinery underlies the functional diversity of forest fungi.</title>
        <authorList>
            <consortium name="US DOE Joint Genome Institute (JGI-PGF)"/>
            <person name="Eastwood D.C."/>
            <person name="Floudas D."/>
            <person name="Binder M."/>
            <person name="Majcherczyk A."/>
            <person name="Schneider P."/>
            <person name="Aerts A."/>
            <person name="Asiegbu F.O."/>
            <person name="Baker S.E."/>
            <person name="Barry K."/>
            <person name="Bendiksby M."/>
            <person name="Blumentritt M."/>
            <person name="Coutinho P.M."/>
            <person name="Cullen D."/>
            <person name="Cullen D."/>
            <person name="Gathman A."/>
            <person name="Goodell B."/>
            <person name="Henrissat B."/>
            <person name="Ihrmark K."/>
            <person name="Kauserud H."/>
            <person name="Kohler A."/>
            <person name="LaButti K."/>
            <person name="Lapidus A."/>
            <person name="Lavin J.L."/>
            <person name="Lee Y.-H."/>
            <person name="Lindquist E."/>
            <person name="Lilly W."/>
            <person name="Lucas S."/>
            <person name="Morin E."/>
            <person name="Murat C."/>
            <person name="Oguiza J.A."/>
            <person name="Park J."/>
            <person name="Pisabarro A.G."/>
            <person name="Riley R."/>
            <person name="Rosling A."/>
            <person name="Salamov A."/>
            <person name="Schmidt O."/>
            <person name="Schmutz J."/>
            <person name="Skrede I."/>
            <person name="Stenlid J."/>
            <person name="Wiebenga A."/>
            <person name="Xie X."/>
            <person name="Kues U."/>
            <person name="Hibbett D.S."/>
            <person name="Hoffmeister D."/>
            <person name="Hogberg N."/>
            <person name="Martin F."/>
            <person name="Grigoriev I.V."/>
            <person name="Watkinson S.C."/>
        </authorList>
    </citation>
    <scope>NUCLEOTIDE SEQUENCE</scope>
    <source>
        <strain evidence="1">S7.9</strain>
    </source>
</reference>
<proteinExistence type="predicted"/>
<accession>F8P7M1</accession>
<dbReference type="HOGENOM" id="CLU_2284255_0_0_1"/>
<sequence>MAAGHDADAIYRIEDWDDIVEMDVFDYSKAHEVIMDMKKLNDNTRDVWLHRLKVMLSSAAGRRNLCQLEDLPCRLLQALETKMTDENFQPQLLASRSRTMEN</sequence>
<dbReference type="RefSeq" id="XP_007322395.1">
    <property type="nucleotide sequence ID" value="XM_007322333.1"/>
</dbReference>
<dbReference type="KEGG" id="sla:SERLADRAFT_399245"/>
<dbReference type="Proteomes" id="UP000008064">
    <property type="component" value="Unassembled WGS sequence"/>
</dbReference>
<dbReference type="AlphaFoldDB" id="F8P7M1"/>
<evidence type="ECO:0000313" key="1">
    <source>
        <dbReference type="EMBL" id="EGO20429.1"/>
    </source>
</evidence>
<organism>
    <name type="scientific">Serpula lacrymans var. lacrymans (strain S7.9)</name>
    <name type="common">Dry rot fungus</name>
    <dbReference type="NCBI Taxonomy" id="578457"/>
    <lineage>
        <taxon>Eukaryota</taxon>
        <taxon>Fungi</taxon>
        <taxon>Dikarya</taxon>
        <taxon>Basidiomycota</taxon>
        <taxon>Agaricomycotina</taxon>
        <taxon>Agaricomycetes</taxon>
        <taxon>Agaricomycetidae</taxon>
        <taxon>Boletales</taxon>
        <taxon>Coniophorineae</taxon>
        <taxon>Serpulaceae</taxon>
        <taxon>Serpula</taxon>
    </lineage>
</organism>